<feature type="transmembrane region" description="Helical" evidence="1">
    <location>
        <begin position="6"/>
        <end position="24"/>
    </location>
</feature>
<dbReference type="RefSeq" id="WP_201638362.1">
    <property type="nucleotide sequence ID" value="NZ_JAEQNB010000011.1"/>
</dbReference>
<reference evidence="2 3" key="1">
    <citation type="submission" date="2021-01" db="EMBL/GenBank/DDBJ databases">
        <title>Tumebacillus sp. strain ITR2 16S ribosomal RNA gene Genome sequencing and assembly.</title>
        <authorList>
            <person name="Kang M."/>
        </authorList>
    </citation>
    <scope>NUCLEOTIDE SEQUENCE [LARGE SCALE GENOMIC DNA]</scope>
    <source>
        <strain evidence="2 3">ITR2</strain>
    </source>
</reference>
<keyword evidence="1" id="KW-1133">Transmembrane helix</keyword>
<protein>
    <submittedName>
        <fullName evidence="2">Uncharacterized protein</fullName>
    </submittedName>
</protein>
<accession>A0ABS1JGF3</accession>
<name>A0ABS1JGF3_9BACL</name>
<comment type="caution">
    <text evidence="2">The sequence shown here is derived from an EMBL/GenBank/DDBJ whole genome shotgun (WGS) entry which is preliminary data.</text>
</comment>
<dbReference type="Proteomes" id="UP000602284">
    <property type="component" value="Unassembled WGS sequence"/>
</dbReference>
<keyword evidence="1" id="KW-0812">Transmembrane</keyword>
<keyword evidence="1" id="KW-0472">Membrane</keyword>
<proteinExistence type="predicted"/>
<sequence>MTVWLWILKFFVFLVVFRVVQIAVWNFRKAFYVHPLIIDLLVTILALVALGTLAAGGWYALIAFAALFGLIRGDQEHGDAAAKRQLM</sequence>
<evidence type="ECO:0000313" key="3">
    <source>
        <dbReference type="Proteomes" id="UP000602284"/>
    </source>
</evidence>
<gene>
    <name evidence="2" type="ORF">JJB07_22480</name>
</gene>
<dbReference type="EMBL" id="JAEQNB010000011">
    <property type="protein sequence ID" value="MBL0389361.1"/>
    <property type="molecule type" value="Genomic_DNA"/>
</dbReference>
<evidence type="ECO:0000256" key="1">
    <source>
        <dbReference type="SAM" id="Phobius"/>
    </source>
</evidence>
<organism evidence="2 3">
    <name type="scientific">Tumebacillus amylolyticus</name>
    <dbReference type="NCBI Taxonomy" id="2801339"/>
    <lineage>
        <taxon>Bacteria</taxon>
        <taxon>Bacillati</taxon>
        <taxon>Bacillota</taxon>
        <taxon>Bacilli</taxon>
        <taxon>Bacillales</taxon>
        <taxon>Alicyclobacillaceae</taxon>
        <taxon>Tumebacillus</taxon>
    </lineage>
</organism>
<evidence type="ECO:0000313" key="2">
    <source>
        <dbReference type="EMBL" id="MBL0389361.1"/>
    </source>
</evidence>
<keyword evidence="3" id="KW-1185">Reference proteome</keyword>